<reference evidence="2 3" key="1">
    <citation type="submission" date="2019-03" db="EMBL/GenBank/DDBJ databases">
        <title>Paracraurococcus aquatilis NE82 genome sequence.</title>
        <authorList>
            <person name="Zhao Y."/>
            <person name="Du Z."/>
        </authorList>
    </citation>
    <scope>NUCLEOTIDE SEQUENCE [LARGE SCALE GENOMIC DNA]</scope>
    <source>
        <strain evidence="2 3">NE82</strain>
    </source>
</reference>
<name>A0A4R4DN50_9PROT</name>
<evidence type="ECO:0000256" key="1">
    <source>
        <dbReference type="ARBA" id="ARBA00001954"/>
    </source>
</evidence>
<comment type="caution">
    <text evidence="2">The sequence shown here is derived from an EMBL/GenBank/DDBJ whole genome shotgun (WGS) entry which is preliminary data.</text>
</comment>
<dbReference type="PANTHER" id="PTHR20883">
    <property type="entry name" value="PHYTANOYL-COA DIOXYGENASE DOMAIN CONTAINING 1"/>
    <property type="match status" value="1"/>
</dbReference>
<dbReference type="InterPro" id="IPR008775">
    <property type="entry name" value="Phytyl_CoA_dOase-like"/>
</dbReference>
<dbReference type="Proteomes" id="UP000295023">
    <property type="component" value="Unassembled WGS sequence"/>
</dbReference>
<keyword evidence="3" id="KW-1185">Reference proteome</keyword>
<accession>A0A4R4DN50</accession>
<dbReference type="Gene3D" id="2.60.120.620">
    <property type="entry name" value="q2cbj1_9rhob like domain"/>
    <property type="match status" value="1"/>
</dbReference>
<dbReference type="EMBL" id="SKBM01000009">
    <property type="protein sequence ID" value="TCZ62957.1"/>
    <property type="molecule type" value="Genomic_DNA"/>
</dbReference>
<dbReference type="SUPFAM" id="SSF51197">
    <property type="entry name" value="Clavaminate synthase-like"/>
    <property type="match status" value="1"/>
</dbReference>
<dbReference type="GO" id="GO:0016706">
    <property type="term" value="F:2-oxoglutarate-dependent dioxygenase activity"/>
    <property type="evidence" value="ECO:0007669"/>
    <property type="project" value="UniProtKB-ARBA"/>
</dbReference>
<dbReference type="OrthoDB" id="9791262at2"/>
<sequence>MNKPITAPGVDYGPEEAAMQAYLREGERRAFALGNRGPLRVTAEGKVHPDILEAYGRCGFYVFEGVLGPEELADIEADIQDIQGRLPSERGSPVDARGRPALGADCAAPTLFWARPLGDPMGGTRAANGRHPVKMFEPKASSDAPQEIVYLILGTLQFSEAHLRLYGHPGLLAVAAAVNGDDFVPFNEAIFIKEPGRGASVAWHQDGVTHWDSPDLDGGTHGFNFMAQLYGCTAANGVWVVPGSHKLGKVDIKAMVSAAGTERLPDAVPILCKPGDVAITNRQTVHGSFANTSPDWRVTLNFGFHRRRSVLGVEAGGVHNARAVYDEARIRERSRVIGYAIDARRRRFPQETPYAYRPQAEAGETWRWDAAAKAGMKDYNLLDLSI</sequence>
<keyword evidence="2" id="KW-0560">Oxidoreductase</keyword>
<evidence type="ECO:0000313" key="2">
    <source>
        <dbReference type="EMBL" id="TCZ62957.1"/>
    </source>
</evidence>
<keyword evidence="2" id="KW-0223">Dioxygenase</keyword>
<comment type="cofactor">
    <cofactor evidence="1">
        <name>Fe(2+)</name>
        <dbReference type="ChEBI" id="CHEBI:29033"/>
    </cofactor>
</comment>
<dbReference type="AlphaFoldDB" id="A0A4R4DN50"/>
<protein>
    <submittedName>
        <fullName evidence="2">Phytanoyl-CoA dioxygenase</fullName>
    </submittedName>
</protein>
<gene>
    <name evidence="2" type="ORF">EXY23_11285</name>
</gene>
<dbReference type="Pfam" id="PF05721">
    <property type="entry name" value="PhyH"/>
    <property type="match status" value="1"/>
</dbReference>
<dbReference type="RefSeq" id="WP_132288629.1">
    <property type="nucleotide sequence ID" value="NZ_SKBM01000009.1"/>
</dbReference>
<dbReference type="GO" id="GO:0005506">
    <property type="term" value="F:iron ion binding"/>
    <property type="evidence" value="ECO:0007669"/>
    <property type="project" value="UniProtKB-ARBA"/>
</dbReference>
<proteinExistence type="predicted"/>
<evidence type="ECO:0000313" key="3">
    <source>
        <dbReference type="Proteomes" id="UP000295023"/>
    </source>
</evidence>
<dbReference type="PANTHER" id="PTHR20883:SF48">
    <property type="entry name" value="ECTOINE DIOXYGENASE"/>
    <property type="match status" value="1"/>
</dbReference>
<organism evidence="2 3">
    <name type="scientific">Roseicella aquatilis</name>
    <dbReference type="NCBI Taxonomy" id="2527868"/>
    <lineage>
        <taxon>Bacteria</taxon>
        <taxon>Pseudomonadati</taxon>
        <taxon>Pseudomonadota</taxon>
        <taxon>Alphaproteobacteria</taxon>
        <taxon>Acetobacterales</taxon>
        <taxon>Roseomonadaceae</taxon>
        <taxon>Roseicella</taxon>
    </lineage>
</organism>